<accession>A0ABW0ZQV7</accession>
<reference evidence="4" key="1">
    <citation type="journal article" date="2019" name="Int. J. Syst. Evol. Microbiol.">
        <title>The Global Catalogue of Microorganisms (GCM) 10K type strain sequencing project: providing services to taxonomists for standard genome sequencing and annotation.</title>
        <authorList>
            <consortium name="The Broad Institute Genomics Platform"/>
            <consortium name="The Broad Institute Genome Sequencing Center for Infectious Disease"/>
            <person name="Wu L."/>
            <person name="Ma J."/>
        </authorList>
    </citation>
    <scope>NUCLEOTIDE SEQUENCE [LARGE SCALE GENOMIC DNA]</scope>
    <source>
        <strain evidence="4">KCTC 42087</strain>
    </source>
</reference>
<evidence type="ECO:0000313" key="3">
    <source>
        <dbReference type="EMBL" id="MFC5744778.1"/>
    </source>
</evidence>
<evidence type="ECO:0000256" key="2">
    <source>
        <dbReference type="SAM" id="MobiDB-lite"/>
    </source>
</evidence>
<dbReference type="RefSeq" id="WP_378280241.1">
    <property type="nucleotide sequence ID" value="NZ_JBHSON010000004.1"/>
</dbReference>
<comment type="caution">
    <text evidence="3">The sequence shown here is derived from an EMBL/GenBank/DDBJ whole genome shotgun (WGS) entry which is preliminary data.</text>
</comment>
<organism evidence="3 4">
    <name type="scientific">Actinomadura rugatobispora</name>
    <dbReference type="NCBI Taxonomy" id="1994"/>
    <lineage>
        <taxon>Bacteria</taxon>
        <taxon>Bacillati</taxon>
        <taxon>Actinomycetota</taxon>
        <taxon>Actinomycetes</taxon>
        <taxon>Streptosporangiales</taxon>
        <taxon>Thermomonosporaceae</taxon>
        <taxon>Actinomadura</taxon>
    </lineage>
</organism>
<feature type="coiled-coil region" evidence="1">
    <location>
        <begin position="42"/>
        <end position="73"/>
    </location>
</feature>
<evidence type="ECO:0000256" key="1">
    <source>
        <dbReference type="SAM" id="Coils"/>
    </source>
</evidence>
<dbReference type="Proteomes" id="UP001596074">
    <property type="component" value="Unassembled WGS sequence"/>
</dbReference>
<keyword evidence="4" id="KW-1185">Reference proteome</keyword>
<proteinExistence type="predicted"/>
<protein>
    <recommendedName>
        <fullName evidence="5">DUF4355 domain-containing protein</fullName>
    </recommendedName>
</protein>
<name>A0ABW0ZQV7_9ACTN</name>
<dbReference type="EMBL" id="JBHSON010000004">
    <property type="protein sequence ID" value="MFC5744778.1"/>
    <property type="molecule type" value="Genomic_DNA"/>
</dbReference>
<gene>
    <name evidence="3" type="ORF">ACFPZN_04035</name>
</gene>
<evidence type="ECO:0008006" key="5">
    <source>
        <dbReference type="Google" id="ProtNLM"/>
    </source>
</evidence>
<feature type="region of interest" description="Disordered" evidence="2">
    <location>
        <begin position="170"/>
        <end position="230"/>
    </location>
</feature>
<evidence type="ECO:0000313" key="4">
    <source>
        <dbReference type="Proteomes" id="UP001596074"/>
    </source>
</evidence>
<feature type="compositionally biased region" description="Basic and acidic residues" evidence="2">
    <location>
        <begin position="220"/>
        <end position="230"/>
    </location>
</feature>
<keyword evidence="1" id="KW-0175">Coiled coil</keyword>
<sequence length="230" mass="24891">MTEQRIPPYAHALILAAAQEDRDVTTWTAREKELSDAYTEHQKRATAERDRIEARLAAARRETEQQLNALDQEGRRIASDLADAARRKDRHVTDAAEARRMVTDWCTRHGIDATALPAVDTGPLPAVPAEVAERRDLLRALTQEAVEAGTYGEPADPESWTVPGDLVTHATGGHPTIGEPVAGHATTTTTTDLPGRSSFRPGDGRPAQGDPGNTITDPAPAREDLNGDDQ</sequence>